<keyword evidence="3" id="KW-1185">Reference proteome</keyword>
<dbReference type="Proteomes" id="UP000266841">
    <property type="component" value="Unassembled WGS sequence"/>
</dbReference>
<accession>K0S5F7</accession>
<reference evidence="2 3" key="1">
    <citation type="journal article" date="2012" name="Genome Biol.">
        <title>Genome and low-iron response of an oceanic diatom adapted to chronic iron limitation.</title>
        <authorList>
            <person name="Lommer M."/>
            <person name="Specht M."/>
            <person name="Roy A.S."/>
            <person name="Kraemer L."/>
            <person name="Andreson R."/>
            <person name="Gutowska M.A."/>
            <person name="Wolf J."/>
            <person name="Bergner S.V."/>
            <person name="Schilhabel M.B."/>
            <person name="Klostermeier U.C."/>
            <person name="Beiko R.G."/>
            <person name="Rosenstiel P."/>
            <person name="Hippler M."/>
            <person name="Laroche J."/>
        </authorList>
    </citation>
    <scope>NUCLEOTIDE SEQUENCE [LARGE SCALE GENOMIC DNA]</scope>
    <source>
        <strain evidence="2 3">CCMP1005</strain>
    </source>
</reference>
<sequence length="72" mass="7668">MGALQIVMGALQIVMGALQIVMNGRITNCNAALQIVMGALQSVMRPNWVVRALTTQPQPQATRAPEQAAVKP</sequence>
<proteinExistence type="predicted"/>
<comment type="caution">
    <text evidence="2">The sequence shown here is derived from an EMBL/GenBank/DDBJ whole genome shotgun (WGS) entry which is preliminary data.</text>
</comment>
<evidence type="ECO:0000313" key="2">
    <source>
        <dbReference type="EMBL" id="EJK54112.1"/>
    </source>
</evidence>
<keyword evidence="1" id="KW-0732">Signal</keyword>
<protein>
    <recommendedName>
        <fullName evidence="4">TRP C-terminal domain-containing protein</fullName>
    </recommendedName>
</protein>
<dbReference type="AlphaFoldDB" id="K0S5F7"/>
<evidence type="ECO:0000256" key="1">
    <source>
        <dbReference type="SAM" id="SignalP"/>
    </source>
</evidence>
<feature type="non-terminal residue" evidence="2">
    <location>
        <position position="72"/>
    </location>
</feature>
<evidence type="ECO:0000313" key="3">
    <source>
        <dbReference type="Proteomes" id="UP000266841"/>
    </source>
</evidence>
<feature type="chain" id="PRO_5003837539" description="TRP C-terminal domain-containing protein" evidence="1">
    <location>
        <begin position="17"/>
        <end position="72"/>
    </location>
</feature>
<dbReference type="EMBL" id="AGNL01036343">
    <property type="protein sequence ID" value="EJK54112.1"/>
    <property type="molecule type" value="Genomic_DNA"/>
</dbReference>
<feature type="signal peptide" evidence="1">
    <location>
        <begin position="1"/>
        <end position="16"/>
    </location>
</feature>
<organism evidence="2 3">
    <name type="scientific">Thalassiosira oceanica</name>
    <name type="common">Marine diatom</name>
    <dbReference type="NCBI Taxonomy" id="159749"/>
    <lineage>
        <taxon>Eukaryota</taxon>
        <taxon>Sar</taxon>
        <taxon>Stramenopiles</taxon>
        <taxon>Ochrophyta</taxon>
        <taxon>Bacillariophyta</taxon>
        <taxon>Coscinodiscophyceae</taxon>
        <taxon>Thalassiosirophycidae</taxon>
        <taxon>Thalassiosirales</taxon>
        <taxon>Thalassiosiraceae</taxon>
        <taxon>Thalassiosira</taxon>
    </lineage>
</organism>
<gene>
    <name evidence="2" type="ORF">THAOC_26327</name>
</gene>
<evidence type="ECO:0008006" key="4">
    <source>
        <dbReference type="Google" id="ProtNLM"/>
    </source>
</evidence>
<name>K0S5F7_THAOC</name>